<dbReference type="InterPro" id="IPR029058">
    <property type="entry name" value="AB_hydrolase_fold"/>
</dbReference>
<dbReference type="PANTHER" id="PTHR43037">
    <property type="entry name" value="UNNAMED PRODUCT-RELATED"/>
    <property type="match status" value="1"/>
</dbReference>
<evidence type="ECO:0000313" key="4">
    <source>
        <dbReference type="EMBL" id="MCF1714983.1"/>
    </source>
</evidence>
<dbReference type="EMBL" id="JAKEVY010000002">
    <property type="protein sequence ID" value="MCF1714983.1"/>
    <property type="molecule type" value="Genomic_DNA"/>
</dbReference>
<evidence type="ECO:0000256" key="2">
    <source>
        <dbReference type="SAM" id="SignalP"/>
    </source>
</evidence>
<gene>
    <name evidence="4" type="ORF">L0U88_10135</name>
</gene>
<feature type="chain" id="PRO_5046152510" evidence="2">
    <location>
        <begin position="20"/>
        <end position="260"/>
    </location>
</feature>
<reference evidence="4 5" key="1">
    <citation type="submission" date="2022-01" db="EMBL/GenBank/DDBJ databases">
        <title>Flavihumibacter sp. nov., isolated from sediment of a river.</title>
        <authorList>
            <person name="Liu H."/>
        </authorList>
    </citation>
    <scope>NUCLEOTIDE SEQUENCE [LARGE SCALE GENOMIC DNA]</scope>
    <source>
        <strain evidence="4 5">RY-1</strain>
    </source>
</reference>
<evidence type="ECO:0000313" key="5">
    <source>
        <dbReference type="Proteomes" id="UP001200145"/>
    </source>
</evidence>
<feature type="domain" description="Phospholipase/carboxylesterase/thioesterase" evidence="3">
    <location>
        <begin position="131"/>
        <end position="246"/>
    </location>
</feature>
<dbReference type="Proteomes" id="UP001200145">
    <property type="component" value="Unassembled WGS sequence"/>
</dbReference>
<proteinExistence type="predicted"/>
<evidence type="ECO:0000256" key="1">
    <source>
        <dbReference type="ARBA" id="ARBA00022729"/>
    </source>
</evidence>
<dbReference type="InterPro" id="IPR050955">
    <property type="entry name" value="Plant_Biomass_Hydrol_Est"/>
</dbReference>
<name>A0ABS9BIY2_9BACT</name>
<dbReference type="PANTHER" id="PTHR43037:SF1">
    <property type="entry name" value="BLL1128 PROTEIN"/>
    <property type="match status" value="1"/>
</dbReference>
<dbReference type="InterPro" id="IPR003140">
    <property type="entry name" value="PLipase/COase/thioEstase"/>
</dbReference>
<sequence length="260" mass="29069">MRNFLFLISFALLSSSVRAQDLSQYEKKTFVSSRGDTLPYRILYPLNYDASKKYPMFLVLHGAGERGNNNEAQLTHGARLFLADSNRTGYPAIVVFPQCPQNSFWAKANVNRNTTPFEISFDYSGAASAPLNAAIELTRQLIKEGSVDRRKVYVTGLSMGGMGTFEAVYREPKLFAAAGPICGGGNAKAYNKKTARVPFRVFHGAADAVVNVKLSQEMVARLKELNATVEYFEYPGVNHNSWDNAFAEPDFISWFYKRKK</sequence>
<accession>A0ABS9BIY2</accession>
<keyword evidence="5" id="KW-1185">Reference proteome</keyword>
<organism evidence="4 5">
    <name type="scientific">Flavihumibacter fluminis</name>
    <dbReference type="NCBI Taxonomy" id="2909236"/>
    <lineage>
        <taxon>Bacteria</taxon>
        <taxon>Pseudomonadati</taxon>
        <taxon>Bacteroidota</taxon>
        <taxon>Chitinophagia</taxon>
        <taxon>Chitinophagales</taxon>
        <taxon>Chitinophagaceae</taxon>
        <taxon>Flavihumibacter</taxon>
    </lineage>
</organism>
<feature type="signal peptide" evidence="2">
    <location>
        <begin position="1"/>
        <end position="19"/>
    </location>
</feature>
<dbReference type="Pfam" id="PF02230">
    <property type="entry name" value="Abhydrolase_2"/>
    <property type="match status" value="1"/>
</dbReference>
<keyword evidence="1 2" id="KW-0732">Signal</keyword>
<comment type="caution">
    <text evidence="4">The sequence shown here is derived from an EMBL/GenBank/DDBJ whole genome shotgun (WGS) entry which is preliminary data.</text>
</comment>
<dbReference type="SUPFAM" id="SSF53474">
    <property type="entry name" value="alpha/beta-Hydrolases"/>
    <property type="match status" value="1"/>
</dbReference>
<dbReference type="Gene3D" id="3.40.50.1820">
    <property type="entry name" value="alpha/beta hydrolase"/>
    <property type="match status" value="1"/>
</dbReference>
<protein>
    <submittedName>
        <fullName evidence="4">Prolyl oligopeptidase family serine peptidase</fullName>
    </submittedName>
</protein>
<evidence type="ECO:0000259" key="3">
    <source>
        <dbReference type="Pfam" id="PF02230"/>
    </source>
</evidence>
<dbReference type="RefSeq" id="WP_234865934.1">
    <property type="nucleotide sequence ID" value="NZ_JAKEVY010000002.1"/>
</dbReference>